<dbReference type="PANTHER" id="PTHR28255">
    <property type="match status" value="1"/>
</dbReference>
<dbReference type="Gene3D" id="3.30.450.150">
    <property type="entry name" value="Haem-degrading domain"/>
    <property type="match status" value="1"/>
</dbReference>
<dbReference type="InterPro" id="IPR038084">
    <property type="entry name" value="PduO/GlcC-like_sf"/>
</dbReference>
<comment type="similarity">
    <text evidence="1">Belongs to the UPF0303 family.</text>
</comment>
<evidence type="ECO:0000313" key="2">
    <source>
        <dbReference type="EMBL" id="OKL44320.1"/>
    </source>
</evidence>
<dbReference type="InterPro" id="IPR010371">
    <property type="entry name" value="YBR137W-like"/>
</dbReference>
<dbReference type="HAMAP" id="MF_00761">
    <property type="entry name" value="UPF0303"/>
    <property type="match status" value="1"/>
</dbReference>
<dbReference type="PANTHER" id="PTHR28255:SF1">
    <property type="entry name" value="UPF0303 PROTEIN YBR137W"/>
    <property type="match status" value="1"/>
</dbReference>
<dbReference type="Proteomes" id="UP000185783">
    <property type="component" value="Unassembled WGS sequence"/>
</dbReference>
<proteinExistence type="inferred from homology"/>
<dbReference type="RefSeq" id="WP_028480677.1">
    <property type="nucleotide sequence ID" value="NZ_LVVZ01000014.1"/>
</dbReference>
<gene>
    <name evidence="2" type="ORF">A3843_07910</name>
</gene>
<evidence type="ECO:0000313" key="3">
    <source>
        <dbReference type="Proteomes" id="UP000185783"/>
    </source>
</evidence>
<comment type="caution">
    <text evidence="2">The sequence shown here is derived from an EMBL/GenBank/DDBJ whole genome shotgun (WGS) entry which is preliminary data.</text>
</comment>
<dbReference type="STRING" id="197461.A3843_07910"/>
<reference evidence="2 3" key="1">
    <citation type="submission" date="2016-03" db="EMBL/GenBank/DDBJ databases">
        <title>Genome sequence of Nesiotobacter sp. nov., a moderately halophilic alphaproteobacterium isolated from the Yellow Sea, China.</title>
        <authorList>
            <person name="Zhang G."/>
            <person name="Zhang R."/>
        </authorList>
    </citation>
    <scope>NUCLEOTIDE SEQUENCE [LARGE SCALE GENOMIC DNA]</scope>
    <source>
        <strain evidence="2 3">WB1-6</strain>
    </source>
</reference>
<dbReference type="EMBL" id="LVVZ01000014">
    <property type="protein sequence ID" value="OKL44320.1"/>
    <property type="molecule type" value="Genomic_DNA"/>
</dbReference>
<evidence type="ECO:0000256" key="1">
    <source>
        <dbReference type="HAMAP-Rule" id="MF_00761"/>
    </source>
</evidence>
<protein>
    <recommendedName>
        <fullName evidence="1">UPF0303 protein A3843_07910</fullName>
    </recommendedName>
</protein>
<dbReference type="Pfam" id="PF03928">
    <property type="entry name" value="HbpS-like"/>
    <property type="match status" value="1"/>
</dbReference>
<dbReference type="AlphaFoldDB" id="A0A1U7JHU6"/>
<dbReference type="NCBIfam" id="NF002696">
    <property type="entry name" value="PRK02487.1-5"/>
    <property type="match status" value="1"/>
</dbReference>
<keyword evidence="3" id="KW-1185">Reference proteome</keyword>
<organism evidence="2 3">
    <name type="scientific">Pseudovibrio exalbescens</name>
    <dbReference type="NCBI Taxonomy" id="197461"/>
    <lineage>
        <taxon>Bacteria</taxon>
        <taxon>Pseudomonadati</taxon>
        <taxon>Pseudomonadota</taxon>
        <taxon>Alphaproteobacteria</taxon>
        <taxon>Hyphomicrobiales</taxon>
        <taxon>Stappiaceae</taxon>
        <taxon>Pseudovibrio</taxon>
    </lineage>
</organism>
<dbReference type="OrthoDB" id="9815315at2"/>
<dbReference type="SUPFAM" id="SSF143744">
    <property type="entry name" value="GlcG-like"/>
    <property type="match status" value="1"/>
</dbReference>
<dbReference type="InterPro" id="IPR005624">
    <property type="entry name" value="PduO/GlcC-like"/>
</dbReference>
<accession>A0A1U7JHU6</accession>
<dbReference type="PIRSF" id="PIRSF008757">
    <property type="entry name" value="UCP008757"/>
    <property type="match status" value="1"/>
</dbReference>
<sequence length="160" mass="17612">MSELLEKLLEQESRLQFAWFSHQRAWDLGVALKTAAEAEGASVAIDITLNGLTLFAFVLPGARGDNLEWVRRKKNSVTRYHHSTWYLANAYKAKGKNMYEGSGVDPKDYACHGGGFPLTVRGVGVVGSITVSGLPQEDDHRLIVEVLESFLDEGEKACAD</sequence>
<name>A0A1U7JHU6_9HYPH</name>